<gene>
    <name evidence="2" type="ORF">HNQ61_004854</name>
</gene>
<dbReference type="EMBL" id="JACHIA010000022">
    <property type="protein sequence ID" value="MBB6073187.1"/>
    <property type="molecule type" value="Genomic_DNA"/>
</dbReference>
<dbReference type="Proteomes" id="UP000582837">
    <property type="component" value="Unassembled WGS sequence"/>
</dbReference>
<dbReference type="SUPFAM" id="SSF81585">
    <property type="entry name" value="PsbU/PolX domain-like"/>
    <property type="match status" value="1"/>
</dbReference>
<evidence type="ECO:0000256" key="1">
    <source>
        <dbReference type="SAM" id="SignalP"/>
    </source>
</evidence>
<keyword evidence="2" id="KW-0238">DNA-binding</keyword>
<dbReference type="PROSITE" id="PS51257">
    <property type="entry name" value="PROKAR_LIPOPROTEIN"/>
    <property type="match status" value="1"/>
</dbReference>
<evidence type="ECO:0000313" key="2">
    <source>
        <dbReference type="EMBL" id="MBB6073187.1"/>
    </source>
</evidence>
<keyword evidence="1" id="KW-0732">Signal</keyword>
<dbReference type="InterPro" id="IPR010994">
    <property type="entry name" value="RuvA_2-like"/>
</dbReference>
<dbReference type="AlphaFoldDB" id="A0A841H534"/>
<dbReference type="Gene3D" id="1.10.150.320">
    <property type="entry name" value="Photosystem II 12 kDa extrinsic protein"/>
    <property type="match status" value="2"/>
</dbReference>
<dbReference type="RefSeq" id="WP_170038720.1">
    <property type="nucleotide sequence ID" value="NZ_JABDTL010000002.1"/>
</dbReference>
<feature type="chain" id="PRO_5032854308" evidence="1">
    <location>
        <begin position="25"/>
        <end position="190"/>
    </location>
</feature>
<evidence type="ECO:0000313" key="3">
    <source>
        <dbReference type="Proteomes" id="UP000582837"/>
    </source>
</evidence>
<feature type="signal peptide" evidence="1">
    <location>
        <begin position="1"/>
        <end position="24"/>
    </location>
</feature>
<dbReference type="PANTHER" id="PTHR21180">
    <property type="entry name" value="ENDONUCLEASE/EXONUCLEASE/PHOSPHATASE FAMILY DOMAIN-CONTAINING PROTEIN 1"/>
    <property type="match status" value="1"/>
</dbReference>
<dbReference type="GO" id="GO:0015627">
    <property type="term" value="C:type II protein secretion system complex"/>
    <property type="evidence" value="ECO:0007669"/>
    <property type="project" value="TreeGrafter"/>
</dbReference>
<comment type="caution">
    <text evidence="2">The sequence shown here is derived from an EMBL/GenBank/DDBJ whole genome shotgun (WGS) entry which is preliminary data.</text>
</comment>
<organism evidence="2 3">
    <name type="scientific">Longimicrobium terrae</name>
    <dbReference type="NCBI Taxonomy" id="1639882"/>
    <lineage>
        <taxon>Bacteria</taxon>
        <taxon>Pseudomonadati</taxon>
        <taxon>Gemmatimonadota</taxon>
        <taxon>Longimicrobiia</taxon>
        <taxon>Longimicrobiales</taxon>
        <taxon>Longimicrobiaceae</taxon>
        <taxon>Longimicrobium</taxon>
    </lineage>
</organism>
<keyword evidence="3" id="KW-1185">Reference proteome</keyword>
<accession>A0A841H534</accession>
<protein>
    <submittedName>
        <fullName evidence="2">DNA uptake protein ComE-like DNA-binding protein</fullName>
    </submittedName>
</protein>
<sequence>MRHSLSSALIVAALASAACGGGDAAEQAPAADTTAAAVPASPAPAPATAAPADSAAAVAPAPAAAQGALIDPNTATAEQLAAIPGMTPQLADAVVQGRPYADMRAVDQKLAGLTEQQKDQVYAQLWKPIDLNKATAEEIELIPGVGARMRHEFEEYRPYRGMEQFRREIGKYVNEAEVARLEKYVSIPAS</sequence>
<dbReference type="PANTHER" id="PTHR21180:SF32">
    <property type="entry name" value="ENDONUCLEASE_EXONUCLEASE_PHOSPHATASE FAMILY DOMAIN-CONTAINING PROTEIN 1"/>
    <property type="match status" value="1"/>
</dbReference>
<dbReference type="GO" id="GO:0015628">
    <property type="term" value="P:protein secretion by the type II secretion system"/>
    <property type="evidence" value="ECO:0007669"/>
    <property type="project" value="TreeGrafter"/>
</dbReference>
<dbReference type="Pfam" id="PF12836">
    <property type="entry name" value="HHH_3"/>
    <property type="match status" value="1"/>
</dbReference>
<reference evidence="2 3" key="1">
    <citation type="submission" date="2020-08" db="EMBL/GenBank/DDBJ databases">
        <title>Genomic Encyclopedia of Type Strains, Phase IV (KMG-IV): sequencing the most valuable type-strain genomes for metagenomic binning, comparative biology and taxonomic classification.</title>
        <authorList>
            <person name="Goeker M."/>
        </authorList>
    </citation>
    <scope>NUCLEOTIDE SEQUENCE [LARGE SCALE GENOMIC DNA]</scope>
    <source>
        <strain evidence="2 3">DSM 29007</strain>
    </source>
</reference>
<dbReference type="SUPFAM" id="SSF47781">
    <property type="entry name" value="RuvA domain 2-like"/>
    <property type="match status" value="1"/>
</dbReference>
<dbReference type="GO" id="GO:0003677">
    <property type="term" value="F:DNA binding"/>
    <property type="evidence" value="ECO:0007669"/>
    <property type="project" value="UniProtKB-KW"/>
</dbReference>
<name>A0A841H534_9BACT</name>
<proteinExistence type="predicted"/>
<dbReference type="InterPro" id="IPR051675">
    <property type="entry name" value="Endo/Exo/Phosphatase_dom_1"/>
</dbReference>